<proteinExistence type="predicted"/>
<evidence type="ECO:0000313" key="2">
    <source>
        <dbReference type="Proteomes" id="UP000035081"/>
    </source>
</evidence>
<dbReference type="Proteomes" id="UP000035081">
    <property type="component" value="Chromosome"/>
</dbReference>
<reference evidence="1 2" key="1">
    <citation type="journal article" date="2014" name="Genome Announc.">
        <title>Draft Genome Sequences of Marinobacter similis A3d10T and Marinobacter salarius R9SW1T.</title>
        <authorList>
            <person name="Ivanova E.P."/>
            <person name="Ng H.J."/>
            <person name="Webb H.K."/>
            <person name="Feng G."/>
            <person name="Oshima K."/>
            <person name="Hattori M."/>
            <person name="Ohkuma M."/>
            <person name="Sergeev A.F."/>
            <person name="Mikhailov V.V."/>
            <person name="Crawford R.J."/>
            <person name="Sawabe T."/>
        </authorList>
    </citation>
    <scope>NUCLEOTIDE SEQUENCE [LARGE SCALE GENOMIC DNA]</scope>
    <source>
        <strain evidence="2">A3d10 and R9SW1</strain>
    </source>
</reference>
<sequence length="88" mass="9269">MKSKLLTSLIVGLIMPWAYFLVVTVGPVREISEPGEVIGKSGVAGFIEFHGLADALGIYVQASAVCGVLAFGVCWLNEAIAHALKPNL</sequence>
<dbReference type="KEGG" id="msr:AU15_09115"/>
<organism evidence="1 2">
    <name type="scientific">Marinobacter salarius</name>
    <dbReference type="NCBI Taxonomy" id="1420917"/>
    <lineage>
        <taxon>Bacteria</taxon>
        <taxon>Pseudomonadati</taxon>
        <taxon>Pseudomonadota</taxon>
        <taxon>Gammaproteobacteria</taxon>
        <taxon>Pseudomonadales</taxon>
        <taxon>Marinobacteraceae</taxon>
        <taxon>Marinobacter</taxon>
    </lineage>
</organism>
<gene>
    <name evidence="1" type="ORF">AU15_09115</name>
</gene>
<protein>
    <submittedName>
        <fullName evidence="1">Uncharacterized protein</fullName>
    </submittedName>
</protein>
<dbReference type="AlphaFoldDB" id="W5YV43"/>
<dbReference type="HOGENOM" id="CLU_2465409_0_0_6"/>
<accession>W5YV43</accession>
<dbReference type="EMBL" id="CP007152">
    <property type="protein sequence ID" value="AHI33117.1"/>
    <property type="molecule type" value="Genomic_DNA"/>
</dbReference>
<name>W5YV43_9GAMM</name>
<evidence type="ECO:0000313" key="1">
    <source>
        <dbReference type="EMBL" id="AHI33117.1"/>
    </source>
</evidence>